<dbReference type="PANTHER" id="PTHR30006">
    <property type="entry name" value="THIAMINE-BINDING PERIPLASMIC PROTEIN-RELATED"/>
    <property type="match status" value="1"/>
</dbReference>
<dbReference type="STRING" id="1123404.SAMN02745784_00777"/>
<proteinExistence type="predicted"/>
<dbReference type="AlphaFoldDB" id="A0A1M4TNZ0"/>
<accession>A0A1M4TNZ0</accession>
<dbReference type="GO" id="GO:0030976">
    <property type="term" value="F:thiamine pyrophosphate binding"/>
    <property type="evidence" value="ECO:0007669"/>
    <property type="project" value="TreeGrafter"/>
</dbReference>
<dbReference type="SUPFAM" id="SSF53850">
    <property type="entry name" value="Periplasmic binding protein-like II"/>
    <property type="match status" value="1"/>
</dbReference>
<protein>
    <submittedName>
        <fullName evidence="2">ABC-type Fe3+ transport system, substrate-binding protein</fullName>
    </submittedName>
</protein>
<dbReference type="PANTHER" id="PTHR30006:SF2">
    <property type="entry name" value="ABC TRANSPORTER SUBSTRATE-BINDING PROTEIN"/>
    <property type="match status" value="1"/>
</dbReference>
<dbReference type="GO" id="GO:0030288">
    <property type="term" value="C:outer membrane-bounded periplasmic space"/>
    <property type="evidence" value="ECO:0007669"/>
    <property type="project" value="TreeGrafter"/>
</dbReference>
<dbReference type="Proteomes" id="UP000184114">
    <property type="component" value="Unassembled WGS sequence"/>
</dbReference>
<dbReference type="EMBL" id="FQTY01000002">
    <property type="protein sequence ID" value="SHE46153.1"/>
    <property type="molecule type" value="Genomic_DNA"/>
</dbReference>
<reference evidence="3" key="1">
    <citation type="submission" date="2016-11" db="EMBL/GenBank/DDBJ databases">
        <authorList>
            <person name="Varghese N."/>
            <person name="Submissions S."/>
        </authorList>
    </citation>
    <scope>NUCLEOTIDE SEQUENCE [LARGE SCALE GENOMIC DNA]</scope>
    <source>
        <strain evidence="3">DSM 18095</strain>
    </source>
</reference>
<dbReference type="Pfam" id="PF13343">
    <property type="entry name" value="SBP_bac_6"/>
    <property type="match status" value="1"/>
</dbReference>
<evidence type="ECO:0000256" key="1">
    <source>
        <dbReference type="ARBA" id="ARBA00022729"/>
    </source>
</evidence>
<dbReference type="Gene3D" id="3.40.190.10">
    <property type="entry name" value="Periplasmic binding protein-like II"/>
    <property type="match status" value="2"/>
</dbReference>
<dbReference type="GeneID" id="90996381"/>
<gene>
    <name evidence="2" type="ORF">SAMN02745784_00777</name>
</gene>
<evidence type="ECO:0000313" key="2">
    <source>
        <dbReference type="EMBL" id="SHE46153.1"/>
    </source>
</evidence>
<dbReference type="RefSeq" id="WP_072973318.1">
    <property type="nucleotide sequence ID" value="NZ_FQTY01000002.1"/>
</dbReference>
<keyword evidence="1" id="KW-0732">Signal</keyword>
<sequence>MKVYWNNICLISRFEKSYIEEKLKECNLEKEFQFEFFGLGKETELFTKIQRDIKNDSLPDVIISTDFEIFRNKEGLLNKQDLLQDYKPWGFRKELVHVSYQEKFQPMLYIPMVMIANKERVDNIPKSIREILEDDTYEGQISFGGMLNSAGKILLATVEYLYGKEKSEKLLHWSNTTSMPIGAFKNVVDGKSKIGFVPTIFAMRDGIDKIEIIWPKEGAIVIPSFVIIKKEANKDKLYQLFNRIINTEFIEQISRQTGVIPCIKDTHTIRKFQKYEKQIVYPSWQFIREQQEKGRDQ</sequence>
<dbReference type="GO" id="GO:0030975">
    <property type="term" value="F:thiamine binding"/>
    <property type="evidence" value="ECO:0007669"/>
    <property type="project" value="TreeGrafter"/>
</dbReference>
<evidence type="ECO:0000313" key="3">
    <source>
        <dbReference type="Proteomes" id="UP000184114"/>
    </source>
</evidence>
<keyword evidence="3" id="KW-1185">Reference proteome</keyword>
<name>A0A1M4TNZ0_9FIRM</name>
<organism evidence="2 3">
    <name type="scientific">Tissierella praeacuta DSM 18095</name>
    <dbReference type="NCBI Taxonomy" id="1123404"/>
    <lineage>
        <taxon>Bacteria</taxon>
        <taxon>Bacillati</taxon>
        <taxon>Bacillota</taxon>
        <taxon>Tissierellia</taxon>
        <taxon>Tissierellales</taxon>
        <taxon>Tissierellaceae</taxon>
        <taxon>Tissierella</taxon>
    </lineage>
</organism>
<dbReference type="GO" id="GO:0015888">
    <property type="term" value="P:thiamine transport"/>
    <property type="evidence" value="ECO:0007669"/>
    <property type="project" value="TreeGrafter"/>
</dbReference>